<name>A0AAW4YFT1_9BACT</name>
<protein>
    <submittedName>
        <fullName evidence="1">Glycoside hydrolase family 55 protein</fullName>
    </submittedName>
</protein>
<dbReference type="RefSeq" id="WP_233338878.1">
    <property type="nucleotide sequence ID" value="NZ_JAJTVO010000006.1"/>
</dbReference>
<keyword evidence="1" id="KW-0378">Hydrolase</keyword>
<accession>A0AAW4YFT1</accession>
<dbReference type="AlphaFoldDB" id="A0AAW4YFT1"/>
<dbReference type="InterPro" id="IPR006626">
    <property type="entry name" value="PbH1"/>
</dbReference>
<dbReference type="SMART" id="SM00710">
    <property type="entry name" value="PbH1"/>
    <property type="match status" value="5"/>
</dbReference>
<evidence type="ECO:0000313" key="2">
    <source>
        <dbReference type="Proteomes" id="UP001200307"/>
    </source>
</evidence>
<organism evidence="1 2">
    <name type="scientific">Segatella copri</name>
    <dbReference type="NCBI Taxonomy" id="165179"/>
    <lineage>
        <taxon>Bacteria</taxon>
        <taxon>Pseudomonadati</taxon>
        <taxon>Bacteroidota</taxon>
        <taxon>Bacteroidia</taxon>
        <taxon>Bacteroidales</taxon>
        <taxon>Prevotellaceae</taxon>
        <taxon>Segatella</taxon>
    </lineage>
</organism>
<evidence type="ECO:0000313" key="1">
    <source>
        <dbReference type="EMBL" id="MCE4121641.1"/>
    </source>
</evidence>
<proteinExistence type="predicted"/>
<dbReference type="Proteomes" id="UP001200307">
    <property type="component" value="Unassembled WGS sequence"/>
</dbReference>
<dbReference type="InterPro" id="IPR011050">
    <property type="entry name" value="Pectin_lyase_fold/virulence"/>
</dbReference>
<dbReference type="InterPro" id="IPR012334">
    <property type="entry name" value="Pectin_lyas_fold"/>
</dbReference>
<dbReference type="EMBL" id="JAJTVO010000006">
    <property type="protein sequence ID" value="MCE4121641.1"/>
    <property type="molecule type" value="Genomic_DNA"/>
</dbReference>
<sequence length="957" mass="106112">MVKLGSTLESSRKDKRLANSDNIYDKRLSKMQEEINQEVFSLSPVDEEDLTRSFDDNGRSVTKFADRSYSPQNFSGKGYKILRKNIKPVTLAVTKIVVSSVPTSDGYLAFIINGVESHVDVVASSDTTTDKVAEKIAAKLSATMTEYEVSKDTSTITLTRKFGGKVSTPSSFSAVGTGAACSVKDSSKTELRNILTQDMINLPNTIYEVRYDFDLNGETIEMQEGCTLKFEGGMLKNGTITFNDTKIINNLFTHIDSSLSYNVKFKNDKSEICVDDFGADPNCINLSTEAINKAIQYCSYNKITRPIRFYGKYLIDDAIMLESNITLSGNNSELYWNKLKGSKVFGTDLFNKDGYKNITIKGFKVDCDNAWTYIYEDGKDKSVPRGVFALSNIDGLKILDCKRTYPSSIQPVWLFDCSNVIIEGCQFIRTLTMEQAPGESNGIWISNGNKAIENIEIRNCYIKGYRDGCIEMYMMRGITDDWSTTNFSPVKNVNIHDNHLIGGSYAITMGIAGLNNDGSLKSYIENTIVSNNIIEDSSIIYRINCKGSHIVKNNTFIYNTYSSSPIFAINFDHYEGSRLGTVLISGNHGYGECVNGAMNIGKCNKLIVCDNTFNNRYSASNSAVKLRGPVAFGAYFTNNYFKGNTVFDLMNSIAKTPIQLINNYLGGYQCISLQDTGNPYILKLFNNYINCELVVTKSSSTSVDTSSVFSNNLIGVGFETTWNTPMFSIKGAGVNQVITKSGSSYMTNGNKPDKIHEGYGFVIANQNGYGGFVLGTSQNLPMIINKGAALTLRGTNLPSEGLGTKVRMLGNIESAPTDVLKEENKGYIYYDTNKKCTIEWDGNKWVPVDNKTGTTEERPTFNTTEAPIYKGMQYYDRTLNRPIWWNGSSWVDKDGNPADAKKQGTTEQRPSSVQIGYIYKDTTLNKLIIWNGTAWVNLDGTELANPPSNEQGAENPS</sequence>
<dbReference type="GO" id="GO:0016787">
    <property type="term" value="F:hydrolase activity"/>
    <property type="evidence" value="ECO:0007669"/>
    <property type="project" value="UniProtKB-KW"/>
</dbReference>
<dbReference type="Gene3D" id="2.160.20.10">
    <property type="entry name" value="Single-stranded right-handed beta-helix, Pectin lyase-like"/>
    <property type="match status" value="1"/>
</dbReference>
<reference evidence="1" key="1">
    <citation type="submission" date="2021-12" db="EMBL/GenBank/DDBJ databases">
        <authorList>
            <person name="Lv X."/>
        </authorList>
    </citation>
    <scope>NUCLEOTIDE SEQUENCE</scope>
    <source>
        <strain evidence="1">HF2106</strain>
    </source>
</reference>
<comment type="caution">
    <text evidence="1">The sequence shown here is derived from an EMBL/GenBank/DDBJ whole genome shotgun (WGS) entry which is preliminary data.</text>
</comment>
<gene>
    <name evidence="1" type="ORF">LYY06_05075</name>
</gene>
<dbReference type="SUPFAM" id="SSF51126">
    <property type="entry name" value="Pectin lyase-like"/>
    <property type="match status" value="1"/>
</dbReference>